<evidence type="ECO:0000313" key="2">
    <source>
        <dbReference type="EMBL" id="XAY06647.1"/>
    </source>
</evidence>
<evidence type="ECO:0000256" key="1">
    <source>
        <dbReference type="SAM" id="SignalP"/>
    </source>
</evidence>
<gene>
    <name evidence="2" type="ORF">DSM112329_03522</name>
</gene>
<keyword evidence="1" id="KW-0732">Signal</keyword>
<dbReference type="AlphaFoldDB" id="A0AAU7AZA6"/>
<name>A0AAU7AZA6_9ACTN</name>
<sequence>MRKVAIMAASCAAIFGVVSVAQAIEADQGLEVSVSGAKKGTKKKPSAVKLTVTTLTAGKGATPDGTFGTTNAVIHFDKALVFNNKQFPTCTEAQVNNDATKCPKGSKVSVDGSSSKAKAQGGTGATAIKANPAITAYNASGGKLILKLTSPTGEFNATGTIVATLKKDTGSYGSKLVVPIPEKYYNQFGIKITLQRFGALISAKTKVKGKTVSYVASTGCKKPLKFAGDFTFTDGATLKASTTAACK</sequence>
<organism evidence="2">
    <name type="scientific">Paraconexibacter sp. AEG42_29</name>
    <dbReference type="NCBI Taxonomy" id="2997339"/>
    <lineage>
        <taxon>Bacteria</taxon>
        <taxon>Bacillati</taxon>
        <taxon>Actinomycetota</taxon>
        <taxon>Thermoleophilia</taxon>
        <taxon>Solirubrobacterales</taxon>
        <taxon>Paraconexibacteraceae</taxon>
        <taxon>Paraconexibacter</taxon>
    </lineage>
</organism>
<feature type="signal peptide" evidence="1">
    <location>
        <begin position="1"/>
        <end position="23"/>
    </location>
</feature>
<dbReference type="KEGG" id="parq:DSM112329_03522"/>
<protein>
    <submittedName>
        <fullName evidence="2">Uncharacterized protein</fullName>
    </submittedName>
</protein>
<dbReference type="EMBL" id="CP114014">
    <property type="protein sequence ID" value="XAY06647.1"/>
    <property type="molecule type" value="Genomic_DNA"/>
</dbReference>
<reference evidence="2" key="1">
    <citation type="submission" date="2022-12" db="EMBL/GenBank/DDBJ databases">
        <title>Paraconexibacter alkalitolerans sp. nov. and Baekduia alba sp. nov., isolated from soil and emended description of the genera Paraconexibacter (Chun et al., 2020) and Baekduia (An et al., 2020).</title>
        <authorList>
            <person name="Vieira S."/>
            <person name="Huber K.J."/>
            <person name="Geppert A."/>
            <person name="Wolf J."/>
            <person name="Neumann-Schaal M."/>
            <person name="Muesken M."/>
            <person name="Overmann J."/>
        </authorList>
    </citation>
    <scope>NUCLEOTIDE SEQUENCE</scope>
    <source>
        <strain evidence="2">AEG42_29</strain>
    </source>
</reference>
<accession>A0AAU7AZA6</accession>
<dbReference type="RefSeq" id="WP_354697870.1">
    <property type="nucleotide sequence ID" value="NZ_CP114014.1"/>
</dbReference>
<feature type="chain" id="PRO_5043739163" evidence="1">
    <location>
        <begin position="24"/>
        <end position="247"/>
    </location>
</feature>
<proteinExistence type="predicted"/>